<proteinExistence type="predicted"/>
<keyword evidence="2" id="KW-0489">Methyltransferase</keyword>
<dbReference type="GO" id="GO:0016491">
    <property type="term" value="F:oxidoreductase activity"/>
    <property type="evidence" value="ECO:0007669"/>
    <property type="project" value="InterPro"/>
</dbReference>
<name>A0A916KAA2_9BACL</name>
<keyword evidence="2" id="KW-0808">Transferase</keyword>
<evidence type="ECO:0000313" key="2">
    <source>
        <dbReference type="EMBL" id="CAG7649727.1"/>
    </source>
</evidence>
<dbReference type="GO" id="GO:0020037">
    <property type="term" value="F:heme binding"/>
    <property type="evidence" value="ECO:0007669"/>
    <property type="project" value="InterPro"/>
</dbReference>
<gene>
    <name evidence="2" type="ORF">PAESOLCIP111_05936</name>
</gene>
<dbReference type="GO" id="GO:0008168">
    <property type="term" value="F:methyltransferase activity"/>
    <property type="evidence" value="ECO:0007669"/>
    <property type="project" value="UniProtKB-KW"/>
</dbReference>
<dbReference type="EC" id="2.1.1.272" evidence="2"/>
<feature type="domain" description="Nitrite/sulphite reductase 4Fe-4S" evidence="1">
    <location>
        <begin position="80"/>
        <end position="204"/>
    </location>
</feature>
<sequence length="206" mass="22180">MATLKFAVTPGFEVGGTMFKPEQLAVLGTVVGSDARIEMTTFKQLYVEMQEEQAEEAKAKLQQAGLALYPAGMYTKSLITCNFCKGAAEAGMSTAKALDEAVAGLAAPSPLKIGYSGCALATGEPLLKDIGVVKMRDAYDIYIGGDAKSLKAALGFLFLERVPEERLLPVVRGLIQYFQDHGKKKEKFSKFIERVTAETLREAVAG</sequence>
<dbReference type="AlphaFoldDB" id="A0A916KAA2"/>
<dbReference type="Proteomes" id="UP000693672">
    <property type="component" value="Unassembled WGS sequence"/>
</dbReference>
<dbReference type="Pfam" id="PF01077">
    <property type="entry name" value="NIR_SIR"/>
    <property type="match status" value="1"/>
</dbReference>
<comment type="caution">
    <text evidence="2">The sequence shown here is derived from an EMBL/GenBank/DDBJ whole genome shotgun (WGS) entry which is preliminary data.</text>
</comment>
<dbReference type="EMBL" id="CAJVAS010000050">
    <property type="protein sequence ID" value="CAG7649727.1"/>
    <property type="molecule type" value="Genomic_DNA"/>
</dbReference>
<evidence type="ECO:0000313" key="3">
    <source>
        <dbReference type="Proteomes" id="UP000693672"/>
    </source>
</evidence>
<organism evidence="2 3">
    <name type="scientific">Paenibacillus solanacearum</name>
    <dbReference type="NCBI Taxonomy" id="2048548"/>
    <lineage>
        <taxon>Bacteria</taxon>
        <taxon>Bacillati</taxon>
        <taxon>Bacillota</taxon>
        <taxon>Bacilli</taxon>
        <taxon>Bacillales</taxon>
        <taxon>Paenibacillaceae</taxon>
        <taxon>Paenibacillus</taxon>
    </lineage>
</organism>
<reference evidence="2" key="1">
    <citation type="submission" date="2021-06" db="EMBL/GenBank/DDBJ databases">
        <authorList>
            <person name="Criscuolo A."/>
        </authorList>
    </citation>
    <scope>NUCLEOTIDE SEQUENCE</scope>
    <source>
        <strain evidence="2">CIP111600</strain>
    </source>
</reference>
<accession>A0A916KAA2</accession>
<dbReference type="RefSeq" id="WP_218095619.1">
    <property type="nucleotide sequence ID" value="NZ_CAJVAS010000050.1"/>
</dbReference>
<evidence type="ECO:0000259" key="1">
    <source>
        <dbReference type="Pfam" id="PF01077"/>
    </source>
</evidence>
<keyword evidence="3" id="KW-1185">Reference proteome</keyword>
<dbReference type="GO" id="GO:0032259">
    <property type="term" value="P:methylation"/>
    <property type="evidence" value="ECO:0007669"/>
    <property type="project" value="UniProtKB-KW"/>
</dbReference>
<dbReference type="GO" id="GO:0051536">
    <property type="term" value="F:iron-sulfur cluster binding"/>
    <property type="evidence" value="ECO:0007669"/>
    <property type="project" value="InterPro"/>
</dbReference>
<dbReference type="InterPro" id="IPR006067">
    <property type="entry name" value="NO2/SO3_Rdtase_4Fe4S_dom"/>
</dbReference>
<protein>
    <submittedName>
        <fullName evidence="2">Cobalt-factor III methyltransferase</fullName>
        <ecNumber evidence="2">2.1.1.272</ecNumber>
    </submittedName>
</protein>